<keyword evidence="2" id="KW-1185">Reference proteome</keyword>
<gene>
    <name evidence="1" type="ORF">BH720_021185</name>
</gene>
<protein>
    <submittedName>
        <fullName evidence="1">PEP-utilizing enzyme</fullName>
    </submittedName>
</protein>
<name>A0ACD5GQF6_9CYAN</name>
<sequence length="281" mass="31796">MGNWRNLHRHPPKADNSLRLQAEQRVAQHLSASWQRLIFNWVLKNARNRVRDRENLRFERTRVFGRVRRIFVELGKRLYALDRLADPRDIFYLEVDEALGFVEGTATCTDLKGLVELRKAEFASYAAEEVPGDRFETRGIVYQGNRLQSARQEILSQDSDIRKGIGCCPGIIKAKVRVIDDPLGVVVEKGSILVAERTDPGWIMLFPAASGLLVERGSLLSHSAIVARELGIPAIVSLAGVTQWLQDGDWVEMDGSTGIIRKIQPEDERVAETKQLQQMQN</sequence>
<evidence type="ECO:0000313" key="2">
    <source>
        <dbReference type="Proteomes" id="UP000095472"/>
    </source>
</evidence>
<accession>A0ACD5GQF6</accession>
<evidence type="ECO:0000313" key="1">
    <source>
        <dbReference type="EMBL" id="XPM62296.1"/>
    </source>
</evidence>
<dbReference type="Proteomes" id="UP000095472">
    <property type="component" value="Chromosome"/>
</dbReference>
<organism evidence="1 2">
    <name type="scientific">Desertifilum tharense IPPAS B-1220</name>
    <dbReference type="NCBI Taxonomy" id="1781255"/>
    <lineage>
        <taxon>Bacteria</taxon>
        <taxon>Bacillati</taxon>
        <taxon>Cyanobacteriota</taxon>
        <taxon>Cyanophyceae</taxon>
        <taxon>Desertifilales</taxon>
        <taxon>Desertifilaceae</taxon>
        <taxon>Desertifilum</taxon>
    </lineage>
</organism>
<dbReference type="EMBL" id="CP182909">
    <property type="protein sequence ID" value="XPM62296.1"/>
    <property type="molecule type" value="Genomic_DNA"/>
</dbReference>
<proteinExistence type="predicted"/>
<reference evidence="1 2" key="1">
    <citation type="journal article" date="2016" name="Genome Announc.">
        <title>Draft Genome Sequence of the Thermotolerant Cyanobacterium Desertifilum sp. IPPAS B-1220.</title>
        <authorList>
            <person name="Mironov K.S."/>
            <person name="Sinetova M.A."/>
            <person name="Bolatkhan K."/>
            <person name="Zayadan B.K."/>
            <person name="Ustinova V.V."/>
            <person name="Kupriyanova E.V."/>
            <person name="Skrypnik A.N."/>
            <person name="Gogoleva N.E."/>
            <person name="Gogolev Y.V."/>
            <person name="Los D.A."/>
        </authorList>
    </citation>
    <scope>NUCLEOTIDE SEQUENCE [LARGE SCALE GENOMIC DNA]</scope>
    <source>
        <strain evidence="1 2">IPPAS B-1220</strain>
    </source>
</reference>